<dbReference type="SUPFAM" id="SSF51905">
    <property type="entry name" value="FAD/NAD(P)-binding domain"/>
    <property type="match status" value="1"/>
</dbReference>
<dbReference type="PANTHER" id="PTHR13847">
    <property type="entry name" value="SARCOSINE DEHYDROGENASE-RELATED"/>
    <property type="match status" value="1"/>
</dbReference>
<dbReference type="Gene3D" id="3.30.9.10">
    <property type="entry name" value="D-Amino Acid Oxidase, subunit A, domain 2"/>
    <property type="match status" value="1"/>
</dbReference>
<accession>A0A7W4VU17</accession>
<feature type="domain" description="FAD dependent oxidoreductase" evidence="1">
    <location>
        <begin position="47"/>
        <end position="416"/>
    </location>
</feature>
<dbReference type="GO" id="GO:0005737">
    <property type="term" value="C:cytoplasm"/>
    <property type="evidence" value="ECO:0007669"/>
    <property type="project" value="TreeGrafter"/>
</dbReference>
<sequence>MPEPTADLTTRSGASAGVVSHWLAQEEKIDPSVLRRRPRLDGDREADVCIVGAGYTGLWTAYSLLRKDPGLDIVVLDAEFAGYGASGRNGGAVIAQLNGSREYWDSIGGPGAGVRMERAVQATVDEVGKTMAAEDLGAFVKGGVVISARNQLEAKRLRGSVEEDRAHGFTEEDCVWLEAGAAAERIGVANQLGARFSPHSATINPGRLVRRLADRVEAAGARIYEGTPVTSITPRSGGQAAAAHTPYGTVRAKWVVRATEAYTESMSSHRRRLIPVRTSMIVTEPLDDATWAELGWERHETLLALHPFLHLQHTEDRRITIGGADNRLPYRYGSKPSPDGNALPVVEEYFRQQLVKLFPSLAGARVDRSWAGVFGVTRRWAPCVNVDRAAGTAWAGGYVGEGVAASNLAGRTLTDLILGEDTDLTRLPWVGEPPRGWEPEPLRAVGALGIWAIRAVGDQAEDRTNKRSRLVAFANKVSGFSGHLG</sequence>
<name>A0A7W4VU17_9ACTN</name>
<protein>
    <submittedName>
        <fullName evidence="2">Glycine/D-amino acid oxidase-like deaminating enzyme</fullName>
    </submittedName>
</protein>
<dbReference type="PANTHER" id="PTHR13847:SF285">
    <property type="entry name" value="FAD DEPENDENT OXIDOREDUCTASE DOMAIN-CONTAINING PROTEIN"/>
    <property type="match status" value="1"/>
</dbReference>
<evidence type="ECO:0000313" key="3">
    <source>
        <dbReference type="Proteomes" id="UP000589626"/>
    </source>
</evidence>
<dbReference type="RefSeq" id="WP_183591624.1">
    <property type="nucleotide sequence ID" value="NZ_JACHWR010000001.1"/>
</dbReference>
<evidence type="ECO:0000313" key="2">
    <source>
        <dbReference type="EMBL" id="MBB3041754.1"/>
    </source>
</evidence>
<dbReference type="EMBL" id="JACHWR010000001">
    <property type="protein sequence ID" value="MBB3041754.1"/>
    <property type="molecule type" value="Genomic_DNA"/>
</dbReference>
<keyword evidence="3" id="KW-1185">Reference proteome</keyword>
<organism evidence="2 3">
    <name type="scientific">Nocardioides soli</name>
    <dbReference type="NCBI Taxonomy" id="1036020"/>
    <lineage>
        <taxon>Bacteria</taxon>
        <taxon>Bacillati</taxon>
        <taxon>Actinomycetota</taxon>
        <taxon>Actinomycetes</taxon>
        <taxon>Propionibacteriales</taxon>
        <taxon>Nocardioidaceae</taxon>
        <taxon>Nocardioides</taxon>
    </lineage>
</organism>
<dbReference type="AlphaFoldDB" id="A0A7W4VU17"/>
<dbReference type="InterPro" id="IPR036188">
    <property type="entry name" value="FAD/NAD-bd_sf"/>
</dbReference>
<dbReference type="Proteomes" id="UP000589626">
    <property type="component" value="Unassembled WGS sequence"/>
</dbReference>
<dbReference type="InterPro" id="IPR006076">
    <property type="entry name" value="FAD-dep_OxRdtase"/>
</dbReference>
<comment type="caution">
    <text evidence="2">The sequence shown here is derived from an EMBL/GenBank/DDBJ whole genome shotgun (WGS) entry which is preliminary data.</text>
</comment>
<dbReference type="Gene3D" id="3.50.50.60">
    <property type="entry name" value="FAD/NAD(P)-binding domain"/>
    <property type="match status" value="1"/>
</dbReference>
<proteinExistence type="predicted"/>
<dbReference type="Pfam" id="PF01266">
    <property type="entry name" value="DAO"/>
    <property type="match status" value="1"/>
</dbReference>
<evidence type="ECO:0000259" key="1">
    <source>
        <dbReference type="Pfam" id="PF01266"/>
    </source>
</evidence>
<reference evidence="2 3" key="1">
    <citation type="submission" date="2020-08" db="EMBL/GenBank/DDBJ databases">
        <title>Sequencing the genomes of 1000 actinobacteria strains.</title>
        <authorList>
            <person name="Klenk H.-P."/>
        </authorList>
    </citation>
    <scope>NUCLEOTIDE SEQUENCE [LARGE SCALE GENOMIC DNA]</scope>
    <source>
        <strain evidence="2 3">DSM 105498</strain>
    </source>
</reference>
<gene>
    <name evidence="2" type="ORF">FHU40_001555</name>
</gene>